<dbReference type="AlphaFoldDB" id="A0AAD6V8D8"/>
<keyword evidence="2" id="KW-0472">Membrane</keyword>
<keyword evidence="2" id="KW-1133">Transmembrane helix</keyword>
<dbReference type="Proteomes" id="UP001219525">
    <property type="component" value="Unassembled WGS sequence"/>
</dbReference>
<dbReference type="PANTHER" id="PTHR42028:SF1">
    <property type="entry name" value="YALI0E30657P"/>
    <property type="match status" value="1"/>
</dbReference>
<evidence type="ECO:0000259" key="3">
    <source>
        <dbReference type="Pfam" id="PF23585"/>
    </source>
</evidence>
<accession>A0AAD6V8D8</accession>
<dbReference type="Pfam" id="PF23585">
    <property type="entry name" value="DUF7137"/>
    <property type="match status" value="1"/>
</dbReference>
<evidence type="ECO:0000256" key="1">
    <source>
        <dbReference type="SAM" id="MobiDB-lite"/>
    </source>
</evidence>
<comment type="caution">
    <text evidence="4">The sequence shown here is derived from an EMBL/GenBank/DDBJ whole genome shotgun (WGS) entry which is preliminary data.</text>
</comment>
<organism evidence="4 5">
    <name type="scientific">Mycena pura</name>
    <dbReference type="NCBI Taxonomy" id="153505"/>
    <lineage>
        <taxon>Eukaryota</taxon>
        <taxon>Fungi</taxon>
        <taxon>Dikarya</taxon>
        <taxon>Basidiomycota</taxon>
        <taxon>Agaricomycotina</taxon>
        <taxon>Agaricomycetes</taxon>
        <taxon>Agaricomycetidae</taxon>
        <taxon>Agaricales</taxon>
        <taxon>Marasmiineae</taxon>
        <taxon>Mycenaceae</taxon>
        <taxon>Mycena</taxon>
    </lineage>
</organism>
<proteinExistence type="predicted"/>
<gene>
    <name evidence="4" type="ORF">GGX14DRAFT_643839</name>
</gene>
<evidence type="ECO:0000313" key="5">
    <source>
        <dbReference type="Proteomes" id="UP001219525"/>
    </source>
</evidence>
<keyword evidence="2" id="KW-0812">Transmembrane</keyword>
<reference evidence="4" key="1">
    <citation type="submission" date="2023-03" db="EMBL/GenBank/DDBJ databases">
        <title>Massive genome expansion in bonnet fungi (Mycena s.s.) driven by repeated elements and novel gene families across ecological guilds.</title>
        <authorList>
            <consortium name="Lawrence Berkeley National Laboratory"/>
            <person name="Harder C.B."/>
            <person name="Miyauchi S."/>
            <person name="Viragh M."/>
            <person name="Kuo A."/>
            <person name="Thoen E."/>
            <person name="Andreopoulos B."/>
            <person name="Lu D."/>
            <person name="Skrede I."/>
            <person name="Drula E."/>
            <person name="Henrissat B."/>
            <person name="Morin E."/>
            <person name="Kohler A."/>
            <person name="Barry K."/>
            <person name="LaButti K."/>
            <person name="Morin E."/>
            <person name="Salamov A."/>
            <person name="Lipzen A."/>
            <person name="Mereny Z."/>
            <person name="Hegedus B."/>
            <person name="Baldrian P."/>
            <person name="Stursova M."/>
            <person name="Weitz H."/>
            <person name="Taylor A."/>
            <person name="Grigoriev I.V."/>
            <person name="Nagy L.G."/>
            <person name="Martin F."/>
            <person name="Kauserud H."/>
        </authorList>
    </citation>
    <scope>NUCLEOTIDE SEQUENCE</scope>
    <source>
        <strain evidence="4">9144</strain>
    </source>
</reference>
<keyword evidence="5" id="KW-1185">Reference proteome</keyword>
<feature type="domain" description="DUF7137" evidence="3">
    <location>
        <begin position="49"/>
        <end position="186"/>
    </location>
</feature>
<evidence type="ECO:0000313" key="4">
    <source>
        <dbReference type="EMBL" id="KAJ7205981.1"/>
    </source>
</evidence>
<name>A0AAD6V8D8_9AGAR</name>
<feature type="compositionally biased region" description="Low complexity" evidence="1">
    <location>
        <begin position="1"/>
        <end position="37"/>
    </location>
</feature>
<sequence>MAAAPNSVSASAASASGSGASSAPSSAPPAQQTSSTATESNAISIAQTLPPGFATITQPPQTATSFYKLAPNQPITFGWNLSSVLATPTSITLSAVCENGNTYAVGPDPNGHVPGTATQVVWDIFSYQEAHPATQLAQAQYVLHMWDDRGPTAPQRAGFMSPNTALSFALYTPQPYTPIASGWTCTGCNGALATRPALAGIFLTLLLMIVSGFRVFRTRA</sequence>
<dbReference type="InterPro" id="IPR055561">
    <property type="entry name" value="DUF7137"/>
</dbReference>
<feature type="transmembrane region" description="Helical" evidence="2">
    <location>
        <begin position="197"/>
        <end position="216"/>
    </location>
</feature>
<dbReference type="EMBL" id="JARJCW010000041">
    <property type="protein sequence ID" value="KAJ7205981.1"/>
    <property type="molecule type" value="Genomic_DNA"/>
</dbReference>
<feature type="region of interest" description="Disordered" evidence="1">
    <location>
        <begin position="1"/>
        <end position="39"/>
    </location>
</feature>
<evidence type="ECO:0000256" key="2">
    <source>
        <dbReference type="SAM" id="Phobius"/>
    </source>
</evidence>
<protein>
    <recommendedName>
        <fullName evidence="3">DUF7137 domain-containing protein</fullName>
    </recommendedName>
</protein>
<dbReference type="PANTHER" id="PTHR42028">
    <property type="entry name" value="CHROMOSOME 1, WHOLE GENOME SHOTGUN SEQUENCE"/>
    <property type="match status" value="1"/>
</dbReference>